<protein>
    <submittedName>
        <fullName evidence="5">GDSL esterase/lipase LTL1</fullName>
    </submittedName>
</protein>
<dbReference type="Pfam" id="PF00657">
    <property type="entry name" value="Lipase_GDSL"/>
    <property type="match status" value="4"/>
</dbReference>
<keyword evidence="4" id="KW-0812">Transmembrane</keyword>
<dbReference type="GO" id="GO:0016788">
    <property type="term" value="F:hydrolase activity, acting on ester bonds"/>
    <property type="evidence" value="ECO:0007669"/>
    <property type="project" value="InterPro"/>
</dbReference>
<keyword evidence="4" id="KW-1133">Transmembrane helix</keyword>
<dbReference type="FunFam" id="3.40.50.1110:FF:000003">
    <property type="entry name" value="GDSL esterase/lipase APG"/>
    <property type="match status" value="4"/>
</dbReference>
<evidence type="ECO:0000313" key="5">
    <source>
        <dbReference type="EMBL" id="RDX69983.1"/>
    </source>
</evidence>
<sequence>MAYAMFWHKAINHKPARRIRIQVNWVGEIGNKRYKILKRLECGILLTRYMFIGLRGLNILPIAETDTPHNMDENKPRVFGSSVFLCLLMLITWNIIVVPQAEARAFFVFGDSLVDNGNNNYLLTTARADSYPYGIDYPTHRATGRFSNGLNIPDIISEKIGSEPTLPYLSPQLDGQRLLVGANFASAGIGILNDTGIQFINIIRISRQLQYFEQYQQRVSALIGVEQTQRLVNQALFLITLGGNDFVNNYYLVPFSARSRQFALPDYVVYIISEYRKILVRLYELGARRVLVTGTGPLGCVPAELAQHSRNGECAADLQRASDLFNPQLVQLVNQLNSQIGSPVFISANAFQSNMDFIRNPQAYGFVTSKVACCGQGPYNGIGLCTPASNLCPNRDVYAFWDPFHPSERANRLIVETFMIGDSKYMNPMNLRLWHTFYYALGSVSAQSTRAFFVFGDSLVDSGNNDFLATTARADAPPYGIDYPTHRPTGRFSNGLNIPDLISLELGLEPTLPYLSPLLVGEKLLIGANFASAGIGILNDTGIQFLHIIHIQKQLKLFHEYQARLSAHIGAEGARDLVNRALVLITLGGNDFVNNYYLVPYSARSRQFSLPDYVRYIISEYRKVLRKLYDLGARRVLVTGTGPMGCVPAELALRSRTGDCDVELQRAASLYNPQLVEMLKGLNQEIGSDVFIAANAYRMHMDFVSNPRAYVVALGTSVEAQRAFFVFGDSLVDNGNNNYLATTARADAPPYGIDFPSGRPTGRFSNGYNIPDFISQELGAESTLPYLSPELNGEKLLVGANFASAGIGILNDTGIQFVNIIRIYRQLEYFQEYQQRVSALIGAEETERLVSGSLVLITLGGNDFVNNYYLVPYSVRSRQYNLPDYVKYIISEYKKILRRLYEIGARRVIVTGTGPLGCVPAELAQRSSNGECSAELQRAASLFNPQLVQIIRQLNSEIGSDVFIGANTQLMHIDFVTNPQAYGFITSKVACCGQGPYNGIGLCTVASNLCPNRDVYAFWDPFHPSERANKLIVQQILSGSSDYMFFSTKLMALSSAFVAILLVAGVIVPGTEAKTRAFFVFGDSLVDSGNNNYLATTARADSPPYGIDYPTRKPTGRFSNGLNIPDLISEQLGAESVLPYLSPQLKGDNLLNGANFASAGIGILNDTGAQFLNIIRMYRQLDYFEEYQQRVSIQIGTARTKKLVNQALVLITVGGNDFVNNYYLVPYSARSRQYPLQDYVKYLIVEYRKLLQRLYDLGARRVIVTGTGPMGCVPAELAMRGTNGGCSAELQRAASLYNPQLQHMIQGLNKKIGKDIFIAANTALMHNDFISNPEAYGFTTSQIACCGQGPYNGIGLCTPLSNLCSNRNLHVFWDPFHPSEKASKLIVEQIMSGSKRYMKPMNLSTVLALDARN</sequence>
<dbReference type="PANTHER" id="PTHR45648:SF61">
    <property type="entry name" value="GDSL-LIKE LIPASE_ACYLHYDROLASE"/>
    <property type="match status" value="1"/>
</dbReference>
<dbReference type="Gene3D" id="3.40.50.1110">
    <property type="entry name" value="SGNH hydrolase"/>
    <property type="match status" value="4"/>
</dbReference>
<evidence type="ECO:0000256" key="4">
    <source>
        <dbReference type="SAM" id="Phobius"/>
    </source>
</evidence>
<dbReference type="InterPro" id="IPR001087">
    <property type="entry name" value="GDSL"/>
</dbReference>
<dbReference type="InterPro" id="IPR051058">
    <property type="entry name" value="GDSL_Est/Lipase"/>
</dbReference>
<keyword evidence="2" id="KW-0378">Hydrolase</keyword>
<keyword evidence="4" id="KW-0472">Membrane</keyword>
<gene>
    <name evidence="5" type="primary">LTL1</name>
    <name evidence="5" type="ORF">CR513_50830</name>
</gene>
<accession>A0A371EVD9</accession>
<keyword evidence="3" id="KW-0442">Lipid degradation</keyword>
<dbReference type="EMBL" id="QJKJ01011888">
    <property type="protein sequence ID" value="RDX69983.1"/>
    <property type="molecule type" value="Genomic_DNA"/>
</dbReference>
<evidence type="ECO:0000256" key="3">
    <source>
        <dbReference type="ARBA" id="ARBA00022963"/>
    </source>
</evidence>
<proteinExistence type="inferred from homology"/>
<evidence type="ECO:0000256" key="1">
    <source>
        <dbReference type="ARBA" id="ARBA00008668"/>
    </source>
</evidence>
<dbReference type="PANTHER" id="PTHR45648">
    <property type="entry name" value="GDSL LIPASE/ACYLHYDROLASE FAMILY PROTEIN (AFU_ORTHOLOGUE AFUA_4G14700)"/>
    <property type="match status" value="1"/>
</dbReference>
<dbReference type="CDD" id="cd01837">
    <property type="entry name" value="SGNH_plant_lipase_like"/>
    <property type="match status" value="4"/>
</dbReference>
<dbReference type="InterPro" id="IPR035669">
    <property type="entry name" value="SGNH_plant_lipase-like"/>
</dbReference>
<feature type="non-terminal residue" evidence="5">
    <location>
        <position position="1"/>
    </location>
</feature>
<evidence type="ECO:0000256" key="2">
    <source>
        <dbReference type="ARBA" id="ARBA00022801"/>
    </source>
</evidence>
<organism evidence="5 6">
    <name type="scientific">Mucuna pruriens</name>
    <name type="common">Velvet bean</name>
    <name type="synonym">Dolichos pruriens</name>
    <dbReference type="NCBI Taxonomy" id="157652"/>
    <lineage>
        <taxon>Eukaryota</taxon>
        <taxon>Viridiplantae</taxon>
        <taxon>Streptophyta</taxon>
        <taxon>Embryophyta</taxon>
        <taxon>Tracheophyta</taxon>
        <taxon>Spermatophyta</taxon>
        <taxon>Magnoliopsida</taxon>
        <taxon>eudicotyledons</taxon>
        <taxon>Gunneridae</taxon>
        <taxon>Pentapetalae</taxon>
        <taxon>rosids</taxon>
        <taxon>fabids</taxon>
        <taxon>Fabales</taxon>
        <taxon>Fabaceae</taxon>
        <taxon>Papilionoideae</taxon>
        <taxon>50 kb inversion clade</taxon>
        <taxon>NPAAA clade</taxon>
        <taxon>indigoferoid/millettioid clade</taxon>
        <taxon>Phaseoleae</taxon>
        <taxon>Mucuna</taxon>
    </lineage>
</organism>
<reference evidence="5" key="1">
    <citation type="submission" date="2018-05" db="EMBL/GenBank/DDBJ databases">
        <title>Draft genome of Mucuna pruriens seed.</title>
        <authorList>
            <person name="Nnadi N.E."/>
            <person name="Vos R."/>
            <person name="Hasami M.H."/>
            <person name="Devisetty U.K."/>
            <person name="Aguiy J.C."/>
        </authorList>
    </citation>
    <scope>NUCLEOTIDE SEQUENCE [LARGE SCALE GENOMIC DNA]</scope>
    <source>
        <strain evidence="5">JCA_2017</strain>
    </source>
</reference>
<evidence type="ECO:0000313" key="6">
    <source>
        <dbReference type="Proteomes" id="UP000257109"/>
    </source>
</evidence>
<comment type="similarity">
    <text evidence="1">Belongs to the 'GDSL' lipolytic enzyme family.</text>
</comment>
<dbReference type="GO" id="GO:0016042">
    <property type="term" value="P:lipid catabolic process"/>
    <property type="evidence" value="ECO:0007669"/>
    <property type="project" value="UniProtKB-KW"/>
</dbReference>
<comment type="caution">
    <text evidence="5">The sequence shown here is derived from an EMBL/GenBank/DDBJ whole genome shotgun (WGS) entry which is preliminary data.</text>
</comment>
<dbReference type="Proteomes" id="UP000257109">
    <property type="component" value="Unassembled WGS sequence"/>
</dbReference>
<dbReference type="SUPFAM" id="SSF52266">
    <property type="entry name" value="SGNH hydrolase"/>
    <property type="match status" value="2"/>
</dbReference>
<keyword evidence="6" id="KW-1185">Reference proteome</keyword>
<dbReference type="InterPro" id="IPR036514">
    <property type="entry name" value="SGNH_hydro_sf"/>
</dbReference>
<dbReference type="OrthoDB" id="1600564at2759"/>
<name>A0A371EVD9_MUCPR</name>
<feature type="transmembrane region" description="Helical" evidence="4">
    <location>
        <begin position="78"/>
        <end position="96"/>
    </location>
</feature>
<keyword evidence="3" id="KW-0443">Lipid metabolism</keyword>